<sequence length="95" mass="11108">MRDRYTTDWNDLIGIIANPGLHPKETFLLIYSLQATVHTIWRKRNSLRHGEMSHDVAVLVKFIDKAIRLKLLAVKGKGYKYFGEDLMTWFGSRED</sequence>
<evidence type="ECO:0000313" key="1">
    <source>
        <dbReference type="EMBL" id="KAF3601787.1"/>
    </source>
</evidence>
<dbReference type="EMBL" id="QGKX02000004">
    <property type="protein sequence ID" value="KAF3601787.1"/>
    <property type="molecule type" value="Genomic_DNA"/>
</dbReference>
<dbReference type="Proteomes" id="UP000712600">
    <property type="component" value="Unassembled WGS sequence"/>
</dbReference>
<evidence type="ECO:0000313" key="2">
    <source>
        <dbReference type="Proteomes" id="UP000712600"/>
    </source>
</evidence>
<proteinExistence type="predicted"/>
<dbReference type="AlphaFoldDB" id="A0A8S9SLW0"/>
<gene>
    <name evidence="1" type="ORF">F2Q69_00033643</name>
</gene>
<reference evidence="1" key="1">
    <citation type="submission" date="2019-12" db="EMBL/GenBank/DDBJ databases">
        <title>Genome sequencing and annotation of Brassica cretica.</title>
        <authorList>
            <person name="Studholme D.J."/>
            <person name="Sarris P."/>
        </authorList>
    </citation>
    <scope>NUCLEOTIDE SEQUENCE</scope>
    <source>
        <strain evidence="1">PFS-109/04</strain>
        <tissue evidence="1">Leaf</tissue>
    </source>
</reference>
<organism evidence="1 2">
    <name type="scientific">Brassica cretica</name>
    <name type="common">Mustard</name>
    <dbReference type="NCBI Taxonomy" id="69181"/>
    <lineage>
        <taxon>Eukaryota</taxon>
        <taxon>Viridiplantae</taxon>
        <taxon>Streptophyta</taxon>
        <taxon>Embryophyta</taxon>
        <taxon>Tracheophyta</taxon>
        <taxon>Spermatophyta</taxon>
        <taxon>Magnoliopsida</taxon>
        <taxon>eudicotyledons</taxon>
        <taxon>Gunneridae</taxon>
        <taxon>Pentapetalae</taxon>
        <taxon>rosids</taxon>
        <taxon>malvids</taxon>
        <taxon>Brassicales</taxon>
        <taxon>Brassicaceae</taxon>
        <taxon>Brassiceae</taxon>
        <taxon>Brassica</taxon>
    </lineage>
</organism>
<accession>A0A8S9SLW0</accession>
<comment type="caution">
    <text evidence="1">The sequence shown here is derived from an EMBL/GenBank/DDBJ whole genome shotgun (WGS) entry which is preliminary data.</text>
</comment>
<name>A0A8S9SLW0_BRACR</name>
<protein>
    <submittedName>
        <fullName evidence="1">Uncharacterized protein</fullName>
    </submittedName>
</protein>